<feature type="compositionally biased region" description="Polar residues" evidence="2">
    <location>
        <begin position="39"/>
        <end position="61"/>
    </location>
</feature>
<comment type="caution">
    <text evidence="4">The sequence shown here is derived from an EMBL/GenBank/DDBJ whole genome shotgun (WGS) entry which is preliminary data.</text>
</comment>
<evidence type="ECO:0000259" key="3">
    <source>
        <dbReference type="Pfam" id="PF24883"/>
    </source>
</evidence>
<name>A0ABR4C139_9HELO</name>
<dbReference type="PANTHER" id="PTHR10039">
    <property type="entry name" value="AMELOGENIN"/>
    <property type="match status" value="1"/>
</dbReference>
<dbReference type="Pfam" id="PF24883">
    <property type="entry name" value="NPHP3_N"/>
    <property type="match status" value="1"/>
</dbReference>
<dbReference type="Gene3D" id="3.40.50.1820">
    <property type="entry name" value="alpha/beta hydrolase"/>
    <property type="match status" value="1"/>
</dbReference>
<sequence length="1113" mass="126303">MLFTQIYNSIAATTSFPAFQVQQSILALKRIIPSISATTVNSEPSSSTVQQRPRFNLNSNRTRSHSRTLTPIRRSKVDVVAIHGLNGHALNTWMDGETIWFRDLLPDLVPEASLRVLSYGYSSEFVSSGSRDQMLDFVLGLLSALVTLRRSTSTDKLRIYFICHSLGGILFKKCLLMANERKNFYGSILSSTCGIAFFGTPHRGSGGASLSKICLDIAHAVYSEVRSDLVANLKHTAEELADIGYAIPSLLQGLSIISAYETKPLAIFKVAGKVVGRESALLNLPNEMAIPIDADHRAMCRFSDPDDPRFRPVILAIAHSIREALVVEEPTYFEACQDVLYFDAFQERRMLLPEAHDGTFNWIWTDTSFVEWTRGGSKMLWIQGKPASGKSTMMKYIRQGLSQGPHVPKDNHIVVDFFYSVRGSSVQQQHVWMLRSIIWQILSQYPFLWPEILLLKLYDPRKAKTFTFLKPQTMAQWFSDWLSDENLQKLLAYIYQYDKILSTTIYVIVDAMDESELANRRKIATSLLQLTTDNQRNDGSTIVFKVLVASRPDPMTEVVSDRCIRMIFEDQTDNDIKIYIENSLGSLAEQVPSLRDGDLSKIQKTLQKKSQGVFLWVSLIMSEFEEKYLTEGCSIQEMEDILLSIPSGLDSLYARMFLVIDSQTLSERRETDAILLWTIEKPTSHEEINAIIALSACEESELTELTLPKNRLRSHADIEKRIKKRCVNFVEWKIKKKDQSEICPQQFIAAKYPNIDQLIEFQSIKYTHLLVSFDPSWLKLFEMWPKFTRKALEETDLQAVPTLFATFTPLLERTISRRPNGPDLEHSGVRSRRLCFVLQLAAAVQADHAALSAVGAVGLSNPRTLSEIECFATKTAPPERLYISLTVKPISKWFTKSTTNNLTLFKQGTLFVDLQSIVAMFSDPEKLDELIGLAEKLHWYFPDPGTGKDKLFFLSAARQGNITLARLYFEIWKRETEKAANGRKPSLKSPSVSGCTAEVLTRNFPSNIMSIALDFNQISFATMMIEHDYLCMMEYVDNSLMEERTALEQACDNNLVYIASGIYPRYASPRLDDAGIEKLREKARKRGFMEIVNLFETVERGVVNEEDEKSEGF</sequence>
<dbReference type="Proteomes" id="UP001595075">
    <property type="component" value="Unassembled WGS sequence"/>
</dbReference>
<evidence type="ECO:0000313" key="4">
    <source>
        <dbReference type="EMBL" id="KAL2063622.1"/>
    </source>
</evidence>
<dbReference type="Gene3D" id="3.40.50.300">
    <property type="entry name" value="P-loop containing nucleotide triphosphate hydrolases"/>
    <property type="match status" value="1"/>
</dbReference>
<proteinExistence type="predicted"/>
<reference evidence="4 5" key="1">
    <citation type="journal article" date="2024" name="Commun. Biol.">
        <title>Comparative genomic analysis of thermophilic fungi reveals convergent evolutionary adaptations and gene losses.</title>
        <authorList>
            <person name="Steindorff A.S."/>
            <person name="Aguilar-Pontes M.V."/>
            <person name="Robinson A.J."/>
            <person name="Andreopoulos B."/>
            <person name="LaButti K."/>
            <person name="Kuo A."/>
            <person name="Mondo S."/>
            <person name="Riley R."/>
            <person name="Otillar R."/>
            <person name="Haridas S."/>
            <person name="Lipzen A."/>
            <person name="Grimwood J."/>
            <person name="Schmutz J."/>
            <person name="Clum A."/>
            <person name="Reid I.D."/>
            <person name="Moisan M.C."/>
            <person name="Butler G."/>
            <person name="Nguyen T.T.M."/>
            <person name="Dewar K."/>
            <person name="Conant G."/>
            <person name="Drula E."/>
            <person name="Henrissat B."/>
            <person name="Hansel C."/>
            <person name="Singer S."/>
            <person name="Hutchinson M.I."/>
            <person name="de Vries R.P."/>
            <person name="Natvig D.O."/>
            <person name="Powell A.J."/>
            <person name="Tsang A."/>
            <person name="Grigoriev I.V."/>
        </authorList>
    </citation>
    <scope>NUCLEOTIDE SEQUENCE [LARGE SCALE GENOMIC DNA]</scope>
    <source>
        <strain evidence="4 5">CBS 494.80</strain>
    </source>
</reference>
<organism evidence="4 5">
    <name type="scientific">Oculimacula yallundae</name>
    <dbReference type="NCBI Taxonomy" id="86028"/>
    <lineage>
        <taxon>Eukaryota</taxon>
        <taxon>Fungi</taxon>
        <taxon>Dikarya</taxon>
        <taxon>Ascomycota</taxon>
        <taxon>Pezizomycotina</taxon>
        <taxon>Leotiomycetes</taxon>
        <taxon>Helotiales</taxon>
        <taxon>Ploettnerulaceae</taxon>
        <taxon>Oculimacula</taxon>
    </lineage>
</organism>
<feature type="region of interest" description="Disordered" evidence="2">
    <location>
        <begin position="39"/>
        <end position="67"/>
    </location>
</feature>
<protein>
    <recommendedName>
        <fullName evidence="3">Nephrocystin 3-like N-terminal domain-containing protein</fullName>
    </recommendedName>
</protein>
<keyword evidence="5" id="KW-1185">Reference proteome</keyword>
<evidence type="ECO:0000313" key="5">
    <source>
        <dbReference type="Proteomes" id="UP001595075"/>
    </source>
</evidence>
<dbReference type="PANTHER" id="PTHR10039:SF5">
    <property type="entry name" value="NACHT DOMAIN-CONTAINING PROTEIN"/>
    <property type="match status" value="1"/>
</dbReference>
<gene>
    <name evidence="4" type="ORF">VTL71DRAFT_5427</name>
</gene>
<keyword evidence="1" id="KW-0677">Repeat</keyword>
<dbReference type="InterPro" id="IPR056884">
    <property type="entry name" value="NPHP3-like_N"/>
</dbReference>
<dbReference type="InterPro" id="IPR029058">
    <property type="entry name" value="AB_hydrolase_fold"/>
</dbReference>
<feature type="domain" description="Nephrocystin 3-like N-terminal" evidence="3">
    <location>
        <begin position="358"/>
        <end position="551"/>
    </location>
</feature>
<dbReference type="InterPro" id="IPR027417">
    <property type="entry name" value="P-loop_NTPase"/>
</dbReference>
<evidence type="ECO:0000256" key="2">
    <source>
        <dbReference type="SAM" id="MobiDB-lite"/>
    </source>
</evidence>
<accession>A0ABR4C139</accession>
<evidence type="ECO:0000256" key="1">
    <source>
        <dbReference type="ARBA" id="ARBA00022737"/>
    </source>
</evidence>
<dbReference type="SUPFAM" id="SSF52540">
    <property type="entry name" value="P-loop containing nucleoside triphosphate hydrolases"/>
    <property type="match status" value="1"/>
</dbReference>
<dbReference type="SUPFAM" id="SSF53474">
    <property type="entry name" value="alpha/beta-Hydrolases"/>
    <property type="match status" value="1"/>
</dbReference>
<dbReference type="EMBL" id="JAZHXI010000015">
    <property type="protein sequence ID" value="KAL2063622.1"/>
    <property type="molecule type" value="Genomic_DNA"/>
</dbReference>